<dbReference type="GO" id="GO:0043683">
    <property type="term" value="P:type IV pilus assembly"/>
    <property type="evidence" value="ECO:0007669"/>
    <property type="project" value="InterPro"/>
</dbReference>
<gene>
    <name evidence="3" type="ORF">B9Q17_08055</name>
</gene>
<dbReference type="Proteomes" id="UP000216984">
    <property type="component" value="Unassembled WGS sequence"/>
</dbReference>
<dbReference type="PROSITE" id="PS00409">
    <property type="entry name" value="PROKAR_NTER_METHYL"/>
    <property type="match status" value="1"/>
</dbReference>
<dbReference type="InterPro" id="IPR045584">
    <property type="entry name" value="Pilin-like"/>
</dbReference>
<dbReference type="InterPro" id="IPR031982">
    <property type="entry name" value="PilE-like"/>
</dbReference>
<comment type="caution">
    <text evidence="3">The sequence shown here is derived from an EMBL/GenBank/DDBJ whole genome shotgun (WGS) entry which is preliminary data.</text>
</comment>
<proteinExistence type="predicted"/>
<keyword evidence="4" id="KW-1185">Reference proteome</keyword>
<dbReference type="AlphaFoldDB" id="A0A7Z1DSP5"/>
<evidence type="ECO:0000313" key="3">
    <source>
        <dbReference type="EMBL" id="OZC35178.1"/>
    </source>
</evidence>
<evidence type="ECO:0000256" key="1">
    <source>
        <dbReference type="ARBA" id="ARBA00022481"/>
    </source>
</evidence>
<dbReference type="GO" id="GO:0015627">
    <property type="term" value="C:type II protein secretion system complex"/>
    <property type="evidence" value="ECO:0007669"/>
    <property type="project" value="InterPro"/>
</dbReference>
<name>A0A7Z1DSP5_9GAMM</name>
<organism evidence="3 4">
    <name type="scientific">Marinobacter vinifirmus</name>
    <dbReference type="NCBI Taxonomy" id="355591"/>
    <lineage>
        <taxon>Bacteria</taxon>
        <taxon>Pseudomonadati</taxon>
        <taxon>Pseudomonadota</taxon>
        <taxon>Gammaproteobacteria</taxon>
        <taxon>Pseudomonadales</taxon>
        <taxon>Marinobacteraceae</taxon>
        <taxon>Marinobacter</taxon>
    </lineage>
</organism>
<evidence type="ECO:0000313" key="4">
    <source>
        <dbReference type="Proteomes" id="UP000216984"/>
    </source>
</evidence>
<dbReference type="PANTHER" id="PTHR30093">
    <property type="entry name" value="GENERAL SECRETION PATHWAY PROTEIN G"/>
    <property type="match status" value="1"/>
</dbReference>
<accession>A0A7Z1DSP5</accession>
<dbReference type="InterPro" id="IPR012902">
    <property type="entry name" value="N_methyl_site"/>
</dbReference>
<reference evidence="3 4" key="1">
    <citation type="submission" date="2017-06" db="EMBL/GenBank/DDBJ databases">
        <title>Draft genome sequence of the halophilic bacterium Marinobacter vinifirmus FB1.</title>
        <authorList>
            <person name="Stepanov V.G."/>
            <person name="Roberts D.J."/>
            <person name="Fox G.E."/>
        </authorList>
    </citation>
    <scope>NUCLEOTIDE SEQUENCE [LARGE SCALE GENOMIC DNA]</scope>
    <source>
        <strain evidence="3 4">FB1</strain>
    </source>
</reference>
<dbReference type="EMBL" id="NEFY01000014">
    <property type="protein sequence ID" value="OZC35178.1"/>
    <property type="molecule type" value="Genomic_DNA"/>
</dbReference>
<protein>
    <recommendedName>
        <fullName evidence="5">Prepilin-type N-terminal cleavage/methylation domain-containing protein</fullName>
    </recommendedName>
</protein>
<dbReference type="NCBIfam" id="TIGR02532">
    <property type="entry name" value="IV_pilin_GFxxxE"/>
    <property type="match status" value="1"/>
</dbReference>
<dbReference type="PANTHER" id="PTHR30093:SF47">
    <property type="entry name" value="TYPE IV PILUS NON-CORE MINOR PILIN PILE"/>
    <property type="match status" value="1"/>
</dbReference>
<dbReference type="InterPro" id="IPR000983">
    <property type="entry name" value="Bac_GSPG_pilin"/>
</dbReference>
<keyword evidence="2" id="KW-1133">Transmembrane helix</keyword>
<feature type="transmembrane region" description="Helical" evidence="2">
    <location>
        <begin position="12"/>
        <end position="34"/>
    </location>
</feature>
<dbReference type="Pfam" id="PF16732">
    <property type="entry name" value="ComP_DUS"/>
    <property type="match status" value="1"/>
</dbReference>
<dbReference type="Pfam" id="PF07963">
    <property type="entry name" value="N_methyl"/>
    <property type="match status" value="1"/>
</dbReference>
<dbReference type="PRINTS" id="PR00813">
    <property type="entry name" value="BCTERIALGSPG"/>
</dbReference>
<dbReference type="RefSeq" id="WP_208618790.1">
    <property type="nucleotide sequence ID" value="NZ_NEFY01000014.1"/>
</dbReference>
<keyword evidence="2" id="KW-0812">Transmembrane</keyword>
<evidence type="ECO:0008006" key="5">
    <source>
        <dbReference type="Google" id="ProtNLM"/>
    </source>
</evidence>
<sequence length="151" mass="16198">MKRAPAGARGFTLIELMIVVAIIGILAAIAFPSYQNYVTKTRRADAQAALTGFATAMERYYTDNRNTYLGAADGGSNTGKPHSSVFPSQAPLDGATKFYNLTIASANRNSYTLQASPIAGSAQAGDGNLQLLSNGTRRWQKDGSTWVEWDD</sequence>
<dbReference type="GO" id="GO:0015628">
    <property type="term" value="P:protein secretion by the type II secretion system"/>
    <property type="evidence" value="ECO:0007669"/>
    <property type="project" value="InterPro"/>
</dbReference>
<dbReference type="Gene3D" id="3.30.700.10">
    <property type="entry name" value="Glycoprotein, Type 4 Pilin"/>
    <property type="match status" value="1"/>
</dbReference>
<dbReference type="SUPFAM" id="SSF54523">
    <property type="entry name" value="Pili subunits"/>
    <property type="match status" value="1"/>
</dbReference>
<keyword evidence="1" id="KW-0488">Methylation</keyword>
<keyword evidence="2" id="KW-0472">Membrane</keyword>
<evidence type="ECO:0000256" key="2">
    <source>
        <dbReference type="SAM" id="Phobius"/>
    </source>
</evidence>